<sequence>MASVACTALSPCASISISAWGSNSRHSSVVSLRSSRAVSSSCFLGNRLQWGGGCATRVLPPLVIRRPVLVRAAAAPATKKPDQAEKRARQAEKHRLYNKSRKSEVHTRMKKVFVALDGLKKKGQATSEDIAPVESLIAEAFSIIDKAVKVGTIHRNKGGHQKSRLSRAKKALEIQLGLYSPVAAS</sequence>
<reference evidence="6" key="1">
    <citation type="submission" date="2024-02" db="EMBL/GenBank/DDBJ databases">
        <authorList>
            <consortium name="ELIXIR-Norway"/>
            <consortium name="Elixir Norway"/>
        </authorList>
    </citation>
    <scope>NUCLEOTIDE SEQUENCE</scope>
</reference>
<dbReference type="InterPro" id="IPR036510">
    <property type="entry name" value="Ribosomal_bS20_sf"/>
</dbReference>
<evidence type="ECO:0008006" key="8">
    <source>
        <dbReference type="Google" id="ProtNLM"/>
    </source>
</evidence>
<keyword evidence="4" id="KW-0689">Ribosomal protein</keyword>
<evidence type="ECO:0000313" key="7">
    <source>
        <dbReference type="Proteomes" id="UP001497512"/>
    </source>
</evidence>
<dbReference type="InterPro" id="IPR002583">
    <property type="entry name" value="Ribosomal_bS20"/>
</dbReference>
<dbReference type="NCBIfam" id="TIGR00029">
    <property type="entry name" value="S20"/>
    <property type="match status" value="1"/>
</dbReference>
<evidence type="ECO:0000256" key="4">
    <source>
        <dbReference type="ARBA" id="ARBA00022980"/>
    </source>
</evidence>
<keyword evidence="5" id="KW-0687">Ribonucleoprotein</keyword>
<evidence type="ECO:0000313" key="6">
    <source>
        <dbReference type="EMBL" id="CAK9222685.1"/>
    </source>
</evidence>
<comment type="similarity">
    <text evidence="1">Belongs to the bacterial ribosomal protein bS20 family.</text>
</comment>
<dbReference type="Gene3D" id="1.20.58.110">
    <property type="entry name" value="Ribosomal protein S20"/>
    <property type="match status" value="1"/>
</dbReference>
<dbReference type="PANTHER" id="PTHR33398">
    <property type="entry name" value="30S RIBOSOMAL PROTEIN S20"/>
    <property type="match status" value="1"/>
</dbReference>
<organism evidence="6 7">
    <name type="scientific">Sphagnum troendelagicum</name>
    <dbReference type="NCBI Taxonomy" id="128251"/>
    <lineage>
        <taxon>Eukaryota</taxon>
        <taxon>Viridiplantae</taxon>
        <taxon>Streptophyta</taxon>
        <taxon>Embryophyta</taxon>
        <taxon>Bryophyta</taxon>
        <taxon>Sphagnophytina</taxon>
        <taxon>Sphagnopsida</taxon>
        <taxon>Sphagnales</taxon>
        <taxon>Sphagnaceae</taxon>
        <taxon>Sphagnum</taxon>
    </lineage>
</organism>
<evidence type="ECO:0000256" key="1">
    <source>
        <dbReference type="ARBA" id="ARBA00007634"/>
    </source>
</evidence>
<evidence type="ECO:0000256" key="3">
    <source>
        <dbReference type="ARBA" id="ARBA00022884"/>
    </source>
</evidence>
<dbReference type="SUPFAM" id="SSF46992">
    <property type="entry name" value="Ribosomal protein S20"/>
    <property type="match status" value="1"/>
</dbReference>
<keyword evidence="2" id="KW-0699">rRNA-binding</keyword>
<gene>
    <name evidence="6" type="ORF">CSSPTR1EN2_LOCUS16304</name>
</gene>
<dbReference type="HAMAP" id="MF_00500">
    <property type="entry name" value="Ribosomal_bS20"/>
    <property type="match status" value="1"/>
</dbReference>
<evidence type="ECO:0000256" key="5">
    <source>
        <dbReference type="ARBA" id="ARBA00023274"/>
    </source>
</evidence>
<dbReference type="Pfam" id="PF01649">
    <property type="entry name" value="Ribosomal_S20p"/>
    <property type="match status" value="1"/>
</dbReference>
<name>A0ABP0UK07_9BRYO</name>
<dbReference type="PANTHER" id="PTHR33398:SF1">
    <property type="entry name" value="SMALL RIBOSOMAL SUBUNIT PROTEIN BS20C"/>
    <property type="match status" value="1"/>
</dbReference>
<dbReference type="Proteomes" id="UP001497512">
    <property type="component" value="Chromosome 4"/>
</dbReference>
<evidence type="ECO:0000256" key="2">
    <source>
        <dbReference type="ARBA" id="ARBA00022730"/>
    </source>
</evidence>
<accession>A0ABP0UK07</accession>
<dbReference type="EMBL" id="OZ019896">
    <property type="protein sequence ID" value="CAK9222685.1"/>
    <property type="molecule type" value="Genomic_DNA"/>
</dbReference>
<proteinExistence type="inferred from homology"/>
<keyword evidence="7" id="KW-1185">Reference proteome</keyword>
<keyword evidence="3" id="KW-0694">RNA-binding</keyword>
<protein>
    <recommendedName>
        <fullName evidence="8">30S ribosomal protein S20, chloroplastic</fullName>
    </recommendedName>
</protein>